<evidence type="ECO:0000259" key="3">
    <source>
        <dbReference type="SMART" id="SM01007"/>
    </source>
</evidence>
<evidence type="ECO:0000256" key="2">
    <source>
        <dbReference type="ARBA" id="ARBA00023239"/>
    </source>
</evidence>
<dbReference type="SUPFAM" id="SSF53639">
    <property type="entry name" value="AraD/HMP-PK domain-like"/>
    <property type="match status" value="1"/>
</dbReference>
<dbReference type="Pfam" id="PF00596">
    <property type="entry name" value="Aldolase_II"/>
    <property type="match status" value="1"/>
</dbReference>
<dbReference type="OrthoDB" id="3729465at2"/>
<dbReference type="InterPro" id="IPR001303">
    <property type="entry name" value="Aldolase_II/adducin_N"/>
</dbReference>
<sequence>MSAPTQAAQDVEKLREDLVTCTRLLVFAGILDYSGHVSARIPGSDHVLIQPRDMSRAGLTSDDILVVDLRGNLVEGSVPPPAETAIHTGVYRARPDVGMVCHGHPTLSTSFTMVEHPLLPMRHFAYKHPTGLAVHPDPTHITTDEQGDAVAATLGDADACLLRSHGTVLAANRFDVLFMDCLDLEENARTLLTALQIGGKLLPLTGEEVELVGASYGRGGHRPAKVWEHYIHLGTAAGRL</sequence>
<name>A0A178LSB1_MYCIR</name>
<dbReference type="SMART" id="SM01007">
    <property type="entry name" value="Aldolase_II"/>
    <property type="match status" value="1"/>
</dbReference>
<dbReference type="GO" id="GO:0046872">
    <property type="term" value="F:metal ion binding"/>
    <property type="evidence" value="ECO:0007669"/>
    <property type="project" value="UniProtKB-KW"/>
</dbReference>
<dbReference type="GO" id="GO:0019323">
    <property type="term" value="P:pentose catabolic process"/>
    <property type="evidence" value="ECO:0007669"/>
    <property type="project" value="TreeGrafter"/>
</dbReference>
<dbReference type="AlphaFoldDB" id="A0A178LSB1"/>
<organism evidence="4 5">
    <name type="scientific">Mycolicibacterium iranicum</name>
    <name type="common">Mycobacterium iranicum</name>
    <dbReference type="NCBI Taxonomy" id="912594"/>
    <lineage>
        <taxon>Bacteria</taxon>
        <taxon>Bacillati</taxon>
        <taxon>Actinomycetota</taxon>
        <taxon>Actinomycetes</taxon>
        <taxon>Mycobacteriales</taxon>
        <taxon>Mycobacteriaceae</taxon>
        <taxon>Mycolicibacterium</taxon>
    </lineage>
</organism>
<keyword evidence="1" id="KW-0479">Metal-binding</keyword>
<dbReference type="Proteomes" id="UP000078396">
    <property type="component" value="Unassembled WGS sequence"/>
</dbReference>
<evidence type="ECO:0000313" key="5">
    <source>
        <dbReference type="Proteomes" id="UP000078396"/>
    </source>
</evidence>
<keyword evidence="2" id="KW-0456">Lyase</keyword>
<evidence type="ECO:0000256" key="1">
    <source>
        <dbReference type="ARBA" id="ARBA00022723"/>
    </source>
</evidence>
<dbReference type="EMBL" id="LWCS01000040">
    <property type="protein sequence ID" value="OAN35125.1"/>
    <property type="molecule type" value="Genomic_DNA"/>
</dbReference>
<comment type="caution">
    <text evidence="4">The sequence shown here is derived from an EMBL/GenBank/DDBJ whole genome shotgun (WGS) entry which is preliminary data.</text>
</comment>
<dbReference type="InterPro" id="IPR050197">
    <property type="entry name" value="Aldolase_class_II_sugar_metab"/>
</dbReference>
<dbReference type="GO" id="GO:0005829">
    <property type="term" value="C:cytosol"/>
    <property type="evidence" value="ECO:0007669"/>
    <property type="project" value="TreeGrafter"/>
</dbReference>
<reference evidence="4 5" key="1">
    <citation type="submission" date="2016-04" db="EMBL/GenBank/DDBJ databases">
        <title>Draft Genome Sequences of Staphylococcus capitis Strain H36, S. capitis Strain H65, S. cohnii Strain H62, S. hominis Strain H69, Mycobacterium iranicum Strain H39, Plantibacter sp. Strain H53, Pseudomonas oryzihabitans Strain H72, and Microbacterium sp. Strain H83, isolated from residential settings.</title>
        <authorList>
            <person name="Lymperopoulou D."/>
            <person name="Adams R.I."/>
            <person name="Lindow S."/>
            <person name="Coil D.A."/>
            <person name="Jospin G."/>
            <person name="Eisen J.A."/>
        </authorList>
    </citation>
    <scope>NUCLEOTIDE SEQUENCE [LARGE SCALE GENOMIC DNA]</scope>
    <source>
        <strain evidence="4 5">H39</strain>
    </source>
</reference>
<dbReference type="Gene3D" id="3.40.225.10">
    <property type="entry name" value="Class II aldolase/adducin N-terminal domain"/>
    <property type="match status" value="1"/>
</dbReference>
<dbReference type="RefSeq" id="WP_064283588.1">
    <property type="nucleotide sequence ID" value="NZ_LWCS01000040.1"/>
</dbReference>
<dbReference type="PANTHER" id="PTHR22789">
    <property type="entry name" value="FUCULOSE PHOSPHATE ALDOLASE"/>
    <property type="match status" value="1"/>
</dbReference>
<dbReference type="PANTHER" id="PTHR22789:SF0">
    <property type="entry name" value="3-OXO-TETRONATE 4-PHOSPHATE DECARBOXYLASE-RELATED"/>
    <property type="match status" value="1"/>
</dbReference>
<proteinExistence type="predicted"/>
<gene>
    <name evidence="4" type="ORF">A4X20_26395</name>
</gene>
<dbReference type="GO" id="GO:0016832">
    <property type="term" value="F:aldehyde-lyase activity"/>
    <property type="evidence" value="ECO:0007669"/>
    <property type="project" value="TreeGrafter"/>
</dbReference>
<feature type="domain" description="Class II aldolase/adducin N-terminal" evidence="3">
    <location>
        <begin position="16"/>
        <end position="192"/>
    </location>
</feature>
<accession>A0A178LSB1</accession>
<dbReference type="InterPro" id="IPR036409">
    <property type="entry name" value="Aldolase_II/adducin_N_sf"/>
</dbReference>
<evidence type="ECO:0000313" key="4">
    <source>
        <dbReference type="EMBL" id="OAN35125.1"/>
    </source>
</evidence>
<protein>
    <recommendedName>
        <fullName evidence="3">Class II aldolase/adducin N-terminal domain-containing protein</fullName>
    </recommendedName>
</protein>